<dbReference type="InterPro" id="IPR007138">
    <property type="entry name" value="ABM_dom"/>
</dbReference>
<dbReference type="AlphaFoldDB" id="A0A1I6U427"/>
<accession>A0A1I6U427</accession>
<evidence type="ECO:0000259" key="1">
    <source>
        <dbReference type="PROSITE" id="PS51725"/>
    </source>
</evidence>
<dbReference type="SUPFAM" id="SSF54909">
    <property type="entry name" value="Dimeric alpha+beta barrel"/>
    <property type="match status" value="1"/>
</dbReference>
<evidence type="ECO:0000313" key="3">
    <source>
        <dbReference type="Proteomes" id="UP000199239"/>
    </source>
</evidence>
<dbReference type="OrthoDB" id="9797060at2"/>
<dbReference type="STRING" id="394264.SAMN04488040_2492"/>
<keyword evidence="3" id="KW-1185">Reference proteome</keyword>
<keyword evidence="2" id="KW-0503">Monooxygenase</keyword>
<dbReference type="PROSITE" id="PS51725">
    <property type="entry name" value="ABM"/>
    <property type="match status" value="1"/>
</dbReference>
<name>A0A1I6U427_9RHOB</name>
<proteinExistence type="predicted"/>
<dbReference type="PANTHER" id="PTHR37811">
    <property type="entry name" value="BLL5343 PROTEIN"/>
    <property type="match status" value="1"/>
</dbReference>
<keyword evidence="2" id="KW-0560">Oxidoreductase</keyword>
<dbReference type="InterPro" id="IPR011008">
    <property type="entry name" value="Dimeric_a/b-barrel"/>
</dbReference>
<dbReference type="Proteomes" id="UP000199239">
    <property type="component" value="Unassembled WGS sequence"/>
</dbReference>
<feature type="domain" description="ABM" evidence="1">
    <location>
        <begin position="2"/>
        <end position="94"/>
    </location>
</feature>
<dbReference type="PANTHER" id="PTHR37811:SF2">
    <property type="entry name" value="ABM DOMAIN-CONTAINING PROTEIN"/>
    <property type="match status" value="1"/>
</dbReference>
<dbReference type="EMBL" id="FPAJ01000004">
    <property type="protein sequence ID" value="SFS96213.1"/>
    <property type="molecule type" value="Genomic_DNA"/>
</dbReference>
<dbReference type="RefSeq" id="WP_093916703.1">
    <property type="nucleotide sequence ID" value="NZ_FPAJ01000004.1"/>
</dbReference>
<dbReference type="Gene3D" id="3.30.70.100">
    <property type="match status" value="1"/>
</dbReference>
<dbReference type="Pfam" id="PF03992">
    <property type="entry name" value="ABM"/>
    <property type="match status" value="1"/>
</dbReference>
<evidence type="ECO:0000313" key="2">
    <source>
        <dbReference type="EMBL" id="SFS96213.1"/>
    </source>
</evidence>
<gene>
    <name evidence="2" type="ORF">SAMN04488040_2492</name>
</gene>
<reference evidence="3" key="1">
    <citation type="submission" date="2016-10" db="EMBL/GenBank/DDBJ databases">
        <authorList>
            <person name="Varghese N."/>
            <person name="Submissions S."/>
        </authorList>
    </citation>
    <scope>NUCLEOTIDE SEQUENCE [LARGE SCALE GENOMIC DNA]</scope>
    <source>
        <strain evidence="3">DSM 23422</strain>
    </source>
</reference>
<organism evidence="2 3">
    <name type="scientific">Sulfitobacter marinus</name>
    <dbReference type="NCBI Taxonomy" id="394264"/>
    <lineage>
        <taxon>Bacteria</taxon>
        <taxon>Pseudomonadati</taxon>
        <taxon>Pseudomonadota</taxon>
        <taxon>Alphaproteobacteria</taxon>
        <taxon>Rhodobacterales</taxon>
        <taxon>Roseobacteraceae</taxon>
        <taxon>Sulfitobacter</taxon>
    </lineage>
</organism>
<dbReference type="InterPro" id="IPR052936">
    <property type="entry name" value="Jasmonate_Hydroxylase-like"/>
</dbReference>
<dbReference type="GO" id="GO:0004497">
    <property type="term" value="F:monooxygenase activity"/>
    <property type="evidence" value="ECO:0007669"/>
    <property type="project" value="UniProtKB-KW"/>
</dbReference>
<sequence>MIAVIFEAFPYAEKRGDYLDMASRMRGLVDQIDGFISVERFQSLSNPDKILSISVFRDEAALNEWREMTAQKVTPQAAREDYFQDFRIRVAHVMRDYAML</sequence>
<protein>
    <submittedName>
        <fullName evidence="2">Heme-degrading monooxygenase HmoA</fullName>
    </submittedName>
</protein>